<feature type="domain" description="Sodium/calcium exchanger membrane region" evidence="6">
    <location>
        <begin position="179"/>
        <end position="324"/>
    </location>
</feature>
<evidence type="ECO:0000256" key="4">
    <source>
        <dbReference type="ARBA" id="ARBA00023136"/>
    </source>
</evidence>
<dbReference type="PANTHER" id="PTHR10846">
    <property type="entry name" value="SODIUM/POTASSIUM/CALCIUM EXCHANGER"/>
    <property type="match status" value="1"/>
</dbReference>
<evidence type="ECO:0000313" key="7">
    <source>
        <dbReference type="EMBL" id="KYG26002.1"/>
    </source>
</evidence>
<feature type="transmembrane region" description="Helical" evidence="5">
    <location>
        <begin position="243"/>
        <end position="266"/>
    </location>
</feature>
<keyword evidence="4 5" id="KW-0472">Membrane</keyword>
<keyword evidence="8" id="KW-1185">Reference proteome</keyword>
<feature type="transmembrane region" description="Helical" evidence="5">
    <location>
        <begin position="203"/>
        <end position="222"/>
    </location>
</feature>
<evidence type="ECO:0000256" key="5">
    <source>
        <dbReference type="SAM" id="Phobius"/>
    </source>
</evidence>
<sequence length="327" mass="35736">MVFVLFIISVIITVYTATKISQYADAISRLSGFGTLLIGTFLLASATSLPEVTTSVTAVFLDNPDMAVGNVMGSNLFNLAVLACFDMIYRRRRMLTNVHKQQRYTALFGIIMTLIISIALFYTIEIPFIKVGIESVLLILLYLLSIWVIKKATNIGKKKVDEEIKETSKKEEKYTLKGAIIGFIICAFVILLAGVLLTYAGDQIAIITGIGSSFVGSFLIATSTSLPEVVTVYTAIKLNNNNLAAASILGSNLFNLLILCLCDFLYPGSILQAASTVHITSSLFLLLSSILVGFGVYAVNRKRFYTWPSLIVVIVYALAMILLYLNG</sequence>
<protein>
    <recommendedName>
        <fullName evidence="6">Sodium/calcium exchanger membrane region domain-containing protein</fullName>
    </recommendedName>
</protein>
<feature type="domain" description="Sodium/calcium exchanger membrane region" evidence="6">
    <location>
        <begin position="2"/>
        <end position="148"/>
    </location>
</feature>
<gene>
    <name evidence="7" type="ORF">AZF04_13020</name>
</gene>
<feature type="transmembrane region" description="Helical" evidence="5">
    <location>
        <begin position="128"/>
        <end position="149"/>
    </location>
</feature>
<keyword evidence="3 5" id="KW-1133">Transmembrane helix</keyword>
<proteinExistence type="predicted"/>
<dbReference type="Proteomes" id="UP000075806">
    <property type="component" value="Unassembled WGS sequence"/>
</dbReference>
<dbReference type="OrthoDB" id="9794225at2"/>
<comment type="subcellular location">
    <subcellularLocation>
        <location evidence="1">Membrane</location>
        <topology evidence="1">Multi-pass membrane protein</topology>
    </subcellularLocation>
</comment>
<organism evidence="7 8">
    <name type="scientific">Alkalihalobacillus trypoxylicola</name>
    <dbReference type="NCBI Taxonomy" id="519424"/>
    <lineage>
        <taxon>Bacteria</taxon>
        <taxon>Bacillati</taxon>
        <taxon>Bacillota</taxon>
        <taxon>Bacilli</taxon>
        <taxon>Bacillales</taxon>
        <taxon>Bacillaceae</taxon>
        <taxon>Alkalihalobacillus</taxon>
    </lineage>
</organism>
<evidence type="ECO:0000259" key="6">
    <source>
        <dbReference type="Pfam" id="PF01699"/>
    </source>
</evidence>
<dbReference type="InterPro" id="IPR004837">
    <property type="entry name" value="NaCa_Exmemb"/>
</dbReference>
<feature type="transmembrane region" description="Helical" evidence="5">
    <location>
        <begin position="104"/>
        <end position="122"/>
    </location>
</feature>
<dbReference type="AlphaFoldDB" id="A0A162CQC6"/>
<feature type="transmembrane region" description="Helical" evidence="5">
    <location>
        <begin position="278"/>
        <end position="297"/>
    </location>
</feature>
<dbReference type="EMBL" id="LTAO01000039">
    <property type="protein sequence ID" value="KYG26002.1"/>
    <property type="molecule type" value="Genomic_DNA"/>
</dbReference>
<feature type="transmembrane region" description="Helical" evidence="5">
    <location>
        <begin position="67"/>
        <end position="89"/>
    </location>
</feature>
<dbReference type="STRING" id="519424.AZF04_13020"/>
<dbReference type="Pfam" id="PF01699">
    <property type="entry name" value="Na_Ca_ex"/>
    <property type="match status" value="2"/>
</dbReference>
<name>A0A162CQC6_9BACI</name>
<feature type="transmembrane region" description="Helical" evidence="5">
    <location>
        <begin position="304"/>
        <end position="325"/>
    </location>
</feature>
<dbReference type="InterPro" id="IPR004481">
    <property type="entry name" value="K/Na/Ca-exchanger"/>
</dbReference>
<accession>A0A162CQC6</accession>
<feature type="transmembrane region" description="Helical" evidence="5">
    <location>
        <begin position="174"/>
        <end position="197"/>
    </location>
</feature>
<dbReference type="InterPro" id="IPR044880">
    <property type="entry name" value="NCX_ion-bd_dom_sf"/>
</dbReference>
<keyword evidence="2 5" id="KW-0812">Transmembrane</keyword>
<dbReference type="GO" id="GO:0005886">
    <property type="term" value="C:plasma membrane"/>
    <property type="evidence" value="ECO:0007669"/>
    <property type="project" value="TreeGrafter"/>
</dbReference>
<reference evidence="7" key="1">
    <citation type="submission" date="2016-02" db="EMBL/GenBank/DDBJ databases">
        <title>Genome sequence of Bacillus trypoxylicola KCTC 13244(T).</title>
        <authorList>
            <person name="Jeong H."/>
            <person name="Park S.-H."/>
            <person name="Choi S.-K."/>
        </authorList>
    </citation>
    <scope>NUCLEOTIDE SEQUENCE [LARGE SCALE GENOMIC DNA]</scope>
    <source>
        <strain evidence="7">KCTC 13244</strain>
    </source>
</reference>
<dbReference type="PANTHER" id="PTHR10846:SF8">
    <property type="entry name" value="INNER MEMBRANE PROTEIN YRBG"/>
    <property type="match status" value="1"/>
</dbReference>
<comment type="caution">
    <text evidence="7">The sequence shown here is derived from an EMBL/GenBank/DDBJ whole genome shotgun (WGS) entry which is preliminary data.</text>
</comment>
<evidence type="ECO:0000256" key="3">
    <source>
        <dbReference type="ARBA" id="ARBA00022989"/>
    </source>
</evidence>
<dbReference type="RefSeq" id="WP_061950181.1">
    <property type="nucleotide sequence ID" value="NZ_LTAO01000039.1"/>
</dbReference>
<evidence type="ECO:0000256" key="2">
    <source>
        <dbReference type="ARBA" id="ARBA00022692"/>
    </source>
</evidence>
<dbReference type="Gene3D" id="1.20.1420.30">
    <property type="entry name" value="NCX, central ion-binding region"/>
    <property type="match status" value="2"/>
</dbReference>
<dbReference type="GO" id="GO:0005262">
    <property type="term" value="F:calcium channel activity"/>
    <property type="evidence" value="ECO:0007669"/>
    <property type="project" value="TreeGrafter"/>
</dbReference>
<evidence type="ECO:0000256" key="1">
    <source>
        <dbReference type="ARBA" id="ARBA00004141"/>
    </source>
</evidence>
<evidence type="ECO:0000313" key="8">
    <source>
        <dbReference type="Proteomes" id="UP000075806"/>
    </source>
</evidence>
<dbReference type="GO" id="GO:0006874">
    <property type="term" value="P:intracellular calcium ion homeostasis"/>
    <property type="evidence" value="ECO:0007669"/>
    <property type="project" value="TreeGrafter"/>
</dbReference>
<dbReference type="GO" id="GO:0008273">
    <property type="term" value="F:calcium, potassium:sodium antiporter activity"/>
    <property type="evidence" value="ECO:0007669"/>
    <property type="project" value="TreeGrafter"/>
</dbReference>